<feature type="chain" id="PRO_5001808715" evidence="2">
    <location>
        <begin position="19"/>
        <end position="261"/>
    </location>
</feature>
<evidence type="ECO:0000313" key="4">
    <source>
        <dbReference type="Proteomes" id="UP000028838"/>
    </source>
</evidence>
<proteinExistence type="predicted"/>
<dbReference type="Proteomes" id="UP000028838">
    <property type="component" value="Unassembled WGS sequence"/>
</dbReference>
<evidence type="ECO:0000256" key="2">
    <source>
        <dbReference type="SAM" id="SignalP"/>
    </source>
</evidence>
<feature type="signal peptide" evidence="2">
    <location>
        <begin position="1"/>
        <end position="18"/>
    </location>
</feature>
<feature type="compositionally biased region" description="Acidic residues" evidence="1">
    <location>
        <begin position="200"/>
        <end position="209"/>
    </location>
</feature>
<feature type="region of interest" description="Disordered" evidence="1">
    <location>
        <begin position="173"/>
        <end position="217"/>
    </location>
</feature>
<feature type="region of interest" description="Disordered" evidence="1">
    <location>
        <begin position="55"/>
        <end position="84"/>
    </location>
</feature>
<dbReference type="AlphaFoldDB" id="A0A086JYL6"/>
<evidence type="ECO:0000256" key="1">
    <source>
        <dbReference type="SAM" id="MobiDB-lite"/>
    </source>
</evidence>
<comment type="caution">
    <text evidence="3">The sequence shown here is derived from an EMBL/GenBank/DDBJ whole genome shotgun (WGS) entry which is preliminary data.</text>
</comment>
<organism evidence="3 4">
    <name type="scientific">Toxoplasma gondii FOU</name>
    <dbReference type="NCBI Taxonomy" id="943167"/>
    <lineage>
        <taxon>Eukaryota</taxon>
        <taxon>Sar</taxon>
        <taxon>Alveolata</taxon>
        <taxon>Apicomplexa</taxon>
        <taxon>Conoidasida</taxon>
        <taxon>Coccidia</taxon>
        <taxon>Eucoccidiorida</taxon>
        <taxon>Eimeriorina</taxon>
        <taxon>Sarcocystidae</taxon>
        <taxon>Toxoplasma</taxon>
    </lineage>
</organism>
<dbReference type="VEuPathDB" id="ToxoDB:TGFOU_275740B"/>
<reference evidence="3 4" key="1">
    <citation type="submission" date="2014-07" db="EMBL/GenBank/DDBJ databases">
        <authorList>
            <person name="Sibley D."/>
            <person name="Venepally P."/>
            <person name="Karamycheva S."/>
            <person name="Hadjithomas M."/>
            <person name="Khan A."/>
            <person name="Brunk B."/>
            <person name="Roos D."/>
            <person name="Caler E."/>
            <person name="Lorenzi H."/>
        </authorList>
    </citation>
    <scope>NUCLEOTIDE SEQUENCE [LARGE SCALE GENOMIC DNA]</scope>
    <source>
        <strain evidence="3 4">FOU</strain>
    </source>
</reference>
<accession>A0A086JYL6</accession>
<evidence type="ECO:0000313" key="3">
    <source>
        <dbReference type="EMBL" id="KFG37234.1"/>
    </source>
</evidence>
<gene>
    <name evidence="3" type="ORF">TGFOU_275740B</name>
</gene>
<dbReference type="EMBL" id="AEYH02002597">
    <property type="protein sequence ID" value="KFG37234.1"/>
    <property type="molecule type" value="Genomic_DNA"/>
</dbReference>
<protein>
    <submittedName>
        <fullName evidence="3">Uncharacterized protein</fullName>
    </submittedName>
</protein>
<keyword evidence="2" id="KW-0732">Signal</keyword>
<name>A0A086JYL6_TOXGO</name>
<feature type="compositionally biased region" description="Polar residues" evidence="1">
    <location>
        <begin position="56"/>
        <end position="66"/>
    </location>
</feature>
<sequence>MSFAFSLATISFLAGSLSLLEQRVWQSAELVRWTFPGLGERRLVYSHRNASRVREASSTPGASWTSREGDPPTRAPKTKGCLSSEGARVSPFSWSVENEAHQFDTEPLSPLGDGLHGALFRSLHRRVAARFAQQQERQVQQLARHGLLVQVFGEEEPTAFAEGDQDEAQMLPHATPRSRQGVNHAERKEQRAQAEQSDPNGEEVCDEGEAQTSPWRPEDDRILALHRIVSVCPFRNQRYFGHRPLAIYGGAAGIIHLRVLR</sequence>